<feature type="transmembrane region" description="Helical" evidence="7">
    <location>
        <begin position="340"/>
        <end position="366"/>
    </location>
</feature>
<comment type="caution">
    <text evidence="9">The sequence shown here is derived from an EMBL/GenBank/DDBJ whole genome shotgun (WGS) entry which is preliminary data.</text>
</comment>
<dbReference type="Proteomes" id="UP000237003">
    <property type="component" value="Unassembled WGS sequence"/>
</dbReference>
<evidence type="ECO:0000256" key="5">
    <source>
        <dbReference type="ARBA" id="ARBA00022989"/>
    </source>
</evidence>
<evidence type="ECO:0000313" key="9">
    <source>
        <dbReference type="EMBL" id="POU63194.1"/>
    </source>
</evidence>
<dbReference type="Gene3D" id="1.20.1250.20">
    <property type="entry name" value="MFS general substrate transporter like domains"/>
    <property type="match status" value="2"/>
</dbReference>
<evidence type="ECO:0000256" key="3">
    <source>
        <dbReference type="ARBA" id="ARBA00022475"/>
    </source>
</evidence>
<feature type="transmembrane region" description="Helical" evidence="7">
    <location>
        <begin position="285"/>
        <end position="303"/>
    </location>
</feature>
<keyword evidence="5 7" id="KW-1133">Transmembrane helix</keyword>
<dbReference type="CDD" id="cd17369">
    <property type="entry name" value="MFS_ShiA_like"/>
    <property type="match status" value="1"/>
</dbReference>
<dbReference type="Pfam" id="PF07690">
    <property type="entry name" value="MFS_1"/>
    <property type="match status" value="1"/>
</dbReference>
<dbReference type="InterPro" id="IPR005829">
    <property type="entry name" value="Sugar_transporter_CS"/>
</dbReference>
<feature type="transmembrane region" description="Helical" evidence="7">
    <location>
        <begin position="387"/>
        <end position="404"/>
    </location>
</feature>
<keyword evidence="6 7" id="KW-0472">Membrane</keyword>
<evidence type="ECO:0000256" key="6">
    <source>
        <dbReference type="ARBA" id="ARBA00023136"/>
    </source>
</evidence>
<sequence>MVYKEGIQPEADTRTIRKVVVAGSVGTIIEWYDYALYGAAAGLVINKLFFPSLSPSSALLAALATFAVGYFARPLGGVIISHIGDKWGRKPALIFSIVLMGFTTVALGLLPSYFQIGVWSSVLLVLLRLLQGFGAGAELAGALTFVGEYVPFKRRAFYTSIINASTVVGIMLATGAFLLVSQLPEDAFLSWGWRIPFLASSILFILAFYIRHNLDETPAYQKSMAEAEKKKKTQKVPLTELLKNSPKEVFYAFLSVTAHQANSYILSVFSISYMVNTLGMTRTDSLIALICGSIAGIIGTPVMGSISDKVGAAKVYSLGCIFIALFSIPFFAILDTQNLAFVILGMCILYGIGYGATSGSQGAFLVNLFPIRYRFSGVALSRELNGMLIAGPTPFICAWLVTLAEGKPTYVFGYIWACCLLSVVAVHIIKHKANNQ</sequence>
<feature type="transmembrane region" description="Helical" evidence="7">
    <location>
        <begin position="92"/>
        <end position="116"/>
    </location>
</feature>
<dbReference type="FunFam" id="1.20.1250.20:FF:000001">
    <property type="entry name" value="Dicarboxylate MFS transporter"/>
    <property type="match status" value="1"/>
</dbReference>
<name>A0A2S4RTM2_CITAM</name>
<proteinExistence type="predicted"/>
<dbReference type="OrthoDB" id="3690818at2"/>
<dbReference type="PANTHER" id="PTHR43045">
    <property type="entry name" value="SHIKIMATE TRANSPORTER"/>
    <property type="match status" value="1"/>
</dbReference>
<dbReference type="InterPro" id="IPR011701">
    <property type="entry name" value="MFS"/>
</dbReference>
<comment type="subcellular location">
    <subcellularLocation>
        <location evidence="1">Cell membrane</location>
        <topology evidence="1">Multi-pass membrane protein</topology>
    </subcellularLocation>
</comment>
<evidence type="ECO:0000259" key="8">
    <source>
        <dbReference type="PROSITE" id="PS50850"/>
    </source>
</evidence>
<evidence type="ECO:0000313" key="10">
    <source>
        <dbReference type="Proteomes" id="UP000237003"/>
    </source>
</evidence>
<reference evidence="9 10" key="1">
    <citation type="submission" date="2018-01" db="EMBL/GenBank/DDBJ databases">
        <title>Complete genome sequences of 14 Citrobacter spp. isolated from plant in Canada.</title>
        <authorList>
            <person name="Bhandare S.G."/>
            <person name="Colavecchio A."/>
            <person name="Jeukens J."/>
            <person name="Emond-Rheault J.-G."/>
            <person name="Freschi L."/>
            <person name="Hamel J."/>
            <person name="Kukavica-Ibrulj I."/>
            <person name="Levesque R."/>
            <person name="Goodridge L."/>
        </authorList>
    </citation>
    <scope>NUCLEOTIDE SEQUENCE [LARGE SCALE GENOMIC DNA]</scope>
    <source>
        <strain evidence="9 10">S1285</strain>
    </source>
</reference>
<evidence type="ECO:0000256" key="7">
    <source>
        <dbReference type="SAM" id="Phobius"/>
    </source>
</evidence>
<dbReference type="InterPro" id="IPR036259">
    <property type="entry name" value="MFS_trans_sf"/>
</dbReference>
<feature type="transmembrane region" description="Helical" evidence="7">
    <location>
        <begin position="122"/>
        <end position="145"/>
    </location>
</feature>
<dbReference type="AlphaFoldDB" id="A0A2S4RTM2"/>
<keyword evidence="3" id="KW-1003">Cell membrane</keyword>
<dbReference type="GO" id="GO:0022857">
    <property type="term" value="F:transmembrane transporter activity"/>
    <property type="evidence" value="ECO:0007669"/>
    <property type="project" value="InterPro"/>
</dbReference>
<dbReference type="PROSITE" id="PS00217">
    <property type="entry name" value="SUGAR_TRANSPORT_2"/>
    <property type="match status" value="1"/>
</dbReference>
<feature type="transmembrane region" description="Helical" evidence="7">
    <location>
        <begin position="58"/>
        <end position="80"/>
    </location>
</feature>
<dbReference type="GO" id="GO:0005886">
    <property type="term" value="C:plasma membrane"/>
    <property type="evidence" value="ECO:0007669"/>
    <property type="project" value="UniProtKB-SubCell"/>
</dbReference>
<keyword evidence="2" id="KW-0813">Transport</keyword>
<feature type="transmembrane region" description="Helical" evidence="7">
    <location>
        <begin position="157"/>
        <end position="179"/>
    </location>
</feature>
<feature type="domain" description="Major facilitator superfamily (MFS) profile" evidence="8">
    <location>
        <begin position="19"/>
        <end position="434"/>
    </location>
</feature>
<feature type="transmembrane region" description="Helical" evidence="7">
    <location>
        <begin position="191"/>
        <end position="210"/>
    </location>
</feature>
<dbReference type="PANTHER" id="PTHR43045:SF1">
    <property type="entry name" value="SHIKIMATE TRANSPORTER"/>
    <property type="match status" value="1"/>
</dbReference>
<organism evidence="9 10">
    <name type="scientific">Citrobacter amalonaticus</name>
    <dbReference type="NCBI Taxonomy" id="35703"/>
    <lineage>
        <taxon>Bacteria</taxon>
        <taxon>Pseudomonadati</taxon>
        <taxon>Pseudomonadota</taxon>
        <taxon>Gammaproteobacteria</taxon>
        <taxon>Enterobacterales</taxon>
        <taxon>Enterobacteriaceae</taxon>
        <taxon>Citrobacter</taxon>
    </lineage>
</organism>
<protein>
    <submittedName>
        <fullName evidence="9">MFS transporter</fullName>
    </submittedName>
</protein>
<keyword evidence="4 7" id="KW-0812">Transmembrane</keyword>
<accession>A0A2S4RTM2</accession>
<gene>
    <name evidence="9" type="ORF">C3430_20040</name>
</gene>
<evidence type="ECO:0000256" key="4">
    <source>
        <dbReference type="ARBA" id="ARBA00022692"/>
    </source>
</evidence>
<feature type="transmembrane region" description="Helical" evidence="7">
    <location>
        <begin position="410"/>
        <end position="429"/>
    </location>
</feature>
<dbReference type="EMBL" id="PQLX01000008">
    <property type="protein sequence ID" value="POU63194.1"/>
    <property type="molecule type" value="Genomic_DNA"/>
</dbReference>
<evidence type="ECO:0000256" key="2">
    <source>
        <dbReference type="ARBA" id="ARBA00022448"/>
    </source>
</evidence>
<dbReference type="PROSITE" id="PS50850">
    <property type="entry name" value="MFS"/>
    <property type="match status" value="1"/>
</dbReference>
<dbReference type="SUPFAM" id="SSF103473">
    <property type="entry name" value="MFS general substrate transporter"/>
    <property type="match status" value="1"/>
</dbReference>
<dbReference type="InterPro" id="IPR020846">
    <property type="entry name" value="MFS_dom"/>
</dbReference>
<feature type="transmembrane region" description="Helical" evidence="7">
    <location>
        <begin position="315"/>
        <end position="334"/>
    </location>
</feature>
<feature type="transmembrane region" description="Helical" evidence="7">
    <location>
        <begin position="249"/>
        <end position="273"/>
    </location>
</feature>
<evidence type="ECO:0000256" key="1">
    <source>
        <dbReference type="ARBA" id="ARBA00004651"/>
    </source>
</evidence>